<dbReference type="SUPFAM" id="SSF52172">
    <property type="entry name" value="CheY-like"/>
    <property type="match status" value="1"/>
</dbReference>
<dbReference type="SMART" id="SM00448">
    <property type="entry name" value="REC"/>
    <property type="match status" value="1"/>
</dbReference>
<dbReference type="EMBL" id="FWWU01000008">
    <property type="protein sequence ID" value="SMB85304.1"/>
    <property type="molecule type" value="Genomic_DNA"/>
</dbReference>
<feature type="modified residue" description="4-aspartylphosphate" evidence="2">
    <location>
        <position position="60"/>
    </location>
</feature>
<keyword evidence="4" id="KW-0238">DNA-binding</keyword>
<proteinExistence type="predicted"/>
<dbReference type="AlphaFoldDB" id="A0A1W1UX66"/>
<accession>A0A1W1UX66</accession>
<feature type="domain" description="Response regulatory" evidence="3">
    <location>
        <begin position="8"/>
        <end position="125"/>
    </location>
</feature>
<evidence type="ECO:0000256" key="1">
    <source>
        <dbReference type="ARBA" id="ARBA00022553"/>
    </source>
</evidence>
<dbReference type="Pfam" id="PF00072">
    <property type="entry name" value="Response_reg"/>
    <property type="match status" value="1"/>
</dbReference>
<dbReference type="PANTHER" id="PTHR44591">
    <property type="entry name" value="STRESS RESPONSE REGULATOR PROTEIN 1"/>
    <property type="match status" value="1"/>
</dbReference>
<evidence type="ECO:0000313" key="5">
    <source>
        <dbReference type="Proteomes" id="UP000192582"/>
    </source>
</evidence>
<dbReference type="GO" id="GO:0000160">
    <property type="term" value="P:phosphorelay signal transduction system"/>
    <property type="evidence" value="ECO:0007669"/>
    <property type="project" value="InterPro"/>
</dbReference>
<sequence length="133" mass="14263">MSPRTPVSLLLVDDSPIDIYLVQLALDTLGFPVHLEVIFESQEALKRLQSAPAPDVLLMDMYMPGLNGLEVLQALKGTLGGARVVLWSAGVRPEEVAVVQAAGAEAYLEKPLDNAALLSTLQTLLGQVDRRAS</sequence>
<name>A0A1W1UX66_9DEIO</name>
<reference evidence="4 5" key="1">
    <citation type="submission" date="2017-04" db="EMBL/GenBank/DDBJ databases">
        <authorList>
            <person name="Afonso C.L."/>
            <person name="Miller P.J."/>
            <person name="Scott M.A."/>
            <person name="Spackman E."/>
            <person name="Goraichik I."/>
            <person name="Dimitrov K.M."/>
            <person name="Suarez D.L."/>
            <person name="Swayne D.E."/>
        </authorList>
    </citation>
    <scope>NUCLEOTIDE SEQUENCE [LARGE SCALE GENOMIC DNA]</scope>
    <source>
        <strain evidence="4 5">KR-140</strain>
    </source>
</reference>
<dbReference type="STRING" id="695939.SAMN00790413_03351"/>
<gene>
    <name evidence="4" type="ORF">SAMN00790413_03351</name>
</gene>
<evidence type="ECO:0000313" key="4">
    <source>
        <dbReference type="EMBL" id="SMB85304.1"/>
    </source>
</evidence>
<keyword evidence="5" id="KW-1185">Reference proteome</keyword>
<dbReference type="InterPro" id="IPR011006">
    <property type="entry name" value="CheY-like_superfamily"/>
</dbReference>
<protein>
    <submittedName>
        <fullName evidence="4">Response regulator containing CheY-like receiver domain and AraC-type DNA-binding domain</fullName>
    </submittedName>
</protein>
<dbReference type="InterPro" id="IPR001789">
    <property type="entry name" value="Sig_transdc_resp-reg_receiver"/>
</dbReference>
<evidence type="ECO:0000256" key="2">
    <source>
        <dbReference type="PROSITE-ProRule" id="PRU00169"/>
    </source>
</evidence>
<dbReference type="InterPro" id="IPR050595">
    <property type="entry name" value="Bact_response_regulator"/>
</dbReference>
<dbReference type="PANTHER" id="PTHR44591:SF3">
    <property type="entry name" value="RESPONSE REGULATORY DOMAIN-CONTAINING PROTEIN"/>
    <property type="match status" value="1"/>
</dbReference>
<keyword evidence="1 2" id="KW-0597">Phosphoprotein</keyword>
<organism evidence="4 5">
    <name type="scientific">Deinococcus hopiensis KR-140</name>
    <dbReference type="NCBI Taxonomy" id="695939"/>
    <lineage>
        <taxon>Bacteria</taxon>
        <taxon>Thermotogati</taxon>
        <taxon>Deinococcota</taxon>
        <taxon>Deinococci</taxon>
        <taxon>Deinococcales</taxon>
        <taxon>Deinococcaceae</taxon>
        <taxon>Deinococcus</taxon>
    </lineage>
</organism>
<dbReference type="PROSITE" id="PS50110">
    <property type="entry name" value="RESPONSE_REGULATORY"/>
    <property type="match status" value="1"/>
</dbReference>
<dbReference type="Gene3D" id="3.40.50.2300">
    <property type="match status" value="1"/>
</dbReference>
<evidence type="ECO:0000259" key="3">
    <source>
        <dbReference type="PROSITE" id="PS50110"/>
    </source>
</evidence>
<dbReference type="GO" id="GO:0003677">
    <property type="term" value="F:DNA binding"/>
    <property type="evidence" value="ECO:0007669"/>
    <property type="project" value="UniProtKB-KW"/>
</dbReference>
<dbReference type="Proteomes" id="UP000192582">
    <property type="component" value="Unassembled WGS sequence"/>
</dbReference>